<proteinExistence type="predicted"/>
<evidence type="ECO:0000313" key="1">
    <source>
        <dbReference type="EMBL" id="MBN8662150.1"/>
    </source>
</evidence>
<evidence type="ECO:0000313" key="2">
    <source>
        <dbReference type="Proteomes" id="UP000664277"/>
    </source>
</evidence>
<dbReference type="AlphaFoldDB" id="A0A8J7TNT2"/>
<dbReference type="EMBL" id="JAFLCK010000032">
    <property type="protein sequence ID" value="MBN8662150.1"/>
    <property type="molecule type" value="Genomic_DNA"/>
</dbReference>
<gene>
    <name evidence="1" type="ORF">J0M35_17410</name>
</gene>
<sequence length="200" mass="21883">MIHLSGLSDQSSDANIVQKTVANSVQSDTFNKPTQLVDLSGLRPVTFQDVARAFDVDTNFPGGCFDVVNAASKNTLGIRPDYNKSTKCWYGPDAQTAASEYAKRCCKNGIVFSKIGAWSQGEQPPTIPWHFPWQSNAVRVDPLTVVSSNGVVDYVTFNPRNNKYYDLNGHQERFGANEYDSPPHGTSGGAQIWCGICQGK</sequence>
<name>A0A8J7TNT2_9BACT</name>
<dbReference type="Proteomes" id="UP000664277">
    <property type="component" value="Unassembled WGS sequence"/>
</dbReference>
<organism evidence="1 2">
    <name type="scientific">Candidatus Obscuribacter phosphatis</name>
    <dbReference type="NCBI Taxonomy" id="1906157"/>
    <lineage>
        <taxon>Bacteria</taxon>
        <taxon>Bacillati</taxon>
        <taxon>Candidatus Melainabacteria</taxon>
        <taxon>Candidatus Obscuribacterales</taxon>
        <taxon>Candidatus Obscuribacteraceae</taxon>
        <taxon>Candidatus Obscuribacter</taxon>
    </lineage>
</organism>
<comment type="caution">
    <text evidence="1">The sequence shown here is derived from an EMBL/GenBank/DDBJ whole genome shotgun (WGS) entry which is preliminary data.</text>
</comment>
<reference evidence="1" key="1">
    <citation type="submission" date="2021-02" db="EMBL/GenBank/DDBJ databases">
        <title>Genome-Resolved Metagenomics of a Microbial Community Performing Photosynthetic Biological Nutrient Removal.</title>
        <authorList>
            <person name="Mcdaniel E.A."/>
        </authorList>
    </citation>
    <scope>NUCLEOTIDE SEQUENCE</scope>
    <source>
        <strain evidence="1">UWPOB_OBS1</strain>
    </source>
</reference>
<protein>
    <submittedName>
        <fullName evidence="1">Uncharacterized protein</fullName>
    </submittedName>
</protein>
<accession>A0A8J7TNT2</accession>